<evidence type="ECO:0000256" key="8">
    <source>
        <dbReference type="ARBA" id="ARBA00022946"/>
    </source>
</evidence>
<evidence type="ECO:0000256" key="6">
    <source>
        <dbReference type="ARBA" id="ARBA00022630"/>
    </source>
</evidence>
<dbReference type="InterPro" id="IPR037069">
    <property type="entry name" value="AcylCoA_DH/ox_N_sf"/>
</dbReference>
<dbReference type="Proteomes" id="UP000182944">
    <property type="component" value="Unassembled WGS sequence"/>
</dbReference>
<keyword evidence="19" id="KW-1185">Reference proteome</keyword>
<feature type="domain" description="Acyl-CoA dehydrogenase/oxidase N-terminal" evidence="17">
    <location>
        <begin position="14"/>
        <end position="123"/>
    </location>
</feature>
<dbReference type="InterPro" id="IPR009100">
    <property type="entry name" value="AcylCoA_DH/oxidase_NM_dom_sf"/>
</dbReference>
<evidence type="ECO:0000259" key="16">
    <source>
        <dbReference type="Pfam" id="PF02770"/>
    </source>
</evidence>
<gene>
    <name evidence="18" type="ORF">SAMN05444276_103180</name>
</gene>
<feature type="binding site" evidence="13">
    <location>
        <begin position="161"/>
        <end position="163"/>
    </location>
    <ligand>
        <name>FAD</name>
        <dbReference type="ChEBI" id="CHEBI:57692"/>
    </ligand>
</feature>
<keyword evidence="9 14" id="KW-0560">Oxidoreductase</keyword>
<dbReference type="AlphaFoldDB" id="A0A1H2ZPW3"/>
<feature type="binding site" evidence="12">
    <location>
        <begin position="183"/>
        <end position="184"/>
    </location>
    <ligand>
        <name>substrate</name>
    </ligand>
</feature>
<feature type="binding site" evidence="12">
    <location>
        <position position="137"/>
    </location>
    <ligand>
        <name>substrate</name>
    </ligand>
</feature>
<keyword evidence="6 14" id="KW-0285">Flavoprotein</keyword>
<dbReference type="InterPro" id="IPR036250">
    <property type="entry name" value="AcylCo_DH-like_C"/>
</dbReference>
<dbReference type="FunFam" id="1.10.540.10:FF:000007">
    <property type="entry name" value="Isovaleryl-CoA dehydrogenase, mitochondrial"/>
    <property type="match status" value="1"/>
</dbReference>
<dbReference type="Pfam" id="PF02770">
    <property type="entry name" value="Acyl-CoA_dh_M"/>
    <property type="match status" value="1"/>
</dbReference>
<dbReference type="SUPFAM" id="SSF56645">
    <property type="entry name" value="Acyl-CoA dehydrogenase NM domain-like"/>
    <property type="match status" value="1"/>
</dbReference>
<dbReference type="EC" id="1.3.8.4" evidence="4"/>
<evidence type="ECO:0000256" key="5">
    <source>
        <dbReference type="ARBA" id="ARBA00018258"/>
    </source>
</evidence>
<dbReference type="Gene3D" id="1.20.140.10">
    <property type="entry name" value="Butyryl-CoA Dehydrogenase, subunit A, domain 3"/>
    <property type="match status" value="1"/>
</dbReference>
<feature type="binding site" evidence="12">
    <location>
        <begin position="368"/>
        <end position="369"/>
    </location>
    <ligand>
        <name>substrate</name>
    </ligand>
</feature>
<evidence type="ECO:0000256" key="11">
    <source>
        <dbReference type="PIRSR" id="PIRSR634183-1"/>
    </source>
</evidence>
<evidence type="ECO:0000256" key="4">
    <source>
        <dbReference type="ARBA" id="ARBA00012044"/>
    </source>
</evidence>
<comment type="catalytic activity">
    <reaction evidence="10">
        <text>3-methylbutanoyl-CoA + oxidized [electron-transfer flavoprotein] + H(+) = 3-methylbut-2-enoyl-CoA + reduced [electron-transfer flavoprotein]</text>
        <dbReference type="Rhea" id="RHEA:12276"/>
        <dbReference type="Rhea" id="RHEA-COMP:10685"/>
        <dbReference type="Rhea" id="RHEA-COMP:10686"/>
        <dbReference type="ChEBI" id="CHEBI:15378"/>
        <dbReference type="ChEBI" id="CHEBI:57344"/>
        <dbReference type="ChEBI" id="CHEBI:57345"/>
        <dbReference type="ChEBI" id="CHEBI:57692"/>
        <dbReference type="ChEBI" id="CHEBI:58307"/>
        <dbReference type="EC" id="1.3.8.4"/>
    </reaction>
</comment>
<dbReference type="STRING" id="1545044.SAMN05444276_103180"/>
<proteinExistence type="inferred from homology"/>
<comment type="pathway">
    <text evidence="2">Amino-acid degradation; L-leucine degradation; (S)-3-hydroxy-3-methylglutaryl-CoA from 3-isovaleryl-CoA: step 1/3.</text>
</comment>
<dbReference type="InterPro" id="IPR034183">
    <property type="entry name" value="IVD"/>
</dbReference>
<organism evidence="18 19">
    <name type="scientific">Paracoccus sanguinis</name>
    <dbReference type="NCBI Taxonomy" id="1545044"/>
    <lineage>
        <taxon>Bacteria</taxon>
        <taxon>Pseudomonadati</taxon>
        <taxon>Pseudomonadota</taxon>
        <taxon>Alphaproteobacteria</taxon>
        <taxon>Rhodobacterales</taxon>
        <taxon>Paracoccaceae</taxon>
        <taxon>Paracoccus</taxon>
    </lineage>
</organism>
<name>A0A1H2ZPW3_9RHOB</name>
<evidence type="ECO:0000259" key="15">
    <source>
        <dbReference type="Pfam" id="PF00441"/>
    </source>
</evidence>
<dbReference type="PANTHER" id="PTHR43884">
    <property type="entry name" value="ACYL-COA DEHYDROGENASE"/>
    <property type="match status" value="1"/>
</dbReference>
<feature type="binding site" evidence="13">
    <location>
        <begin position="341"/>
        <end position="345"/>
    </location>
    <ligand>
        <name>FAD</name>
        <dbReference type="ChEBI" id="CHEBI:57692"/>
    </ligand>
</feature>
<evidence type="ECO:0000256" key="1">
    <source>
        <dbReference type="ARBA" id="ARBA00001974"/>
    </source>
</evidence>
<dbReference type="FunFam" id="1.20.140.10:FF:000001">
    <property type="entry name" value="Acyl-CoA dehydrogenase"/>
    <property type="match status" value="1"/>
</dbReference>
<dbReference type="PROSITE" id="PS00073">
    <property type="entry name" value="ACYL_COA_DH_2"/>
    <property type="match status" value="1"/>
</dbReference>
<evidence type="ECO:0000256" key="7">
    <source>
        <dbReference type="ARBA" id="ARBA00022827"/>
    </source>
</evidence>
<dbReference type="RefSeq" id="WP_036734028.1">
    <property type="nucleotide sequence ID" value="NZ_FNNA01000003.1"/>
</dbReference>
<sequence length="386" mass="41766">MFTRGMEFDLGEDVGALREMVHRWAQDRLGPIAGRVDRDNVYPAELWREMGELGLLGITVPEEYGGTGMGYLAHTVAVEEIARVSPSISLSYGAHSNLCVNQLKLNGTDEQKRKYLPKLCSGEHVGALAMSEEGAGSDVVGMKLRAEKRNGYYVLNGSKYWITNGPDADTLVVYAKTDPEAGSKGITAFIVEKGIKGFTQGPHFDKLGMRGSNTGELIFDNAEVPFENVLGAEGKGVRVLMSGLDYERLVLSGIGTGIMAACLDAVLPYARERRQFGQPIGNFQLMQGKIADMYVAMNTAKAYVYEVAKACDAGKVTRQDAAGAVLYASEQAMVQAHQAVQALGGAGFLNDSTVSRLFRDAKLMEIGAGTSEIRRMLIGRELMALE</sequence>
<dbReference type="InterPro" id="IPR046373">
    <property type="entry name" value="Acyl-CoA_Oxase/DH_mid-dom_sf"/>
</dbReference>
<comment type="similarity">
    <text evidence="3 14">Belongs to the acyl-CoA dehydrogenase family.</text>
</comment>
<evidence type="ECO:0000313" key="18">
    <source>
        <dbReference type="EMBL" id="SDX19562.1"/>
    </source>
</evidence>
<dbReference type="EMBL" id="FNNA01000003">
    <property type="protein sequence ID" value="SDX19562.1"/>
    <property type="molecule type" value="Genomic_DNA"/>
</dbReference>
<feature type="binding site" evidence="13">
    <location>
        <position position="284"/>
    </location>
    <ligand>
        <name>FAD</name>
        <dbReference type="ChEBI" id="CHEBI:57692"/>
    </ligand>
</feature>
<keyword evidence="8" id="KW-0809">Transit peptide</keyword>
<comment type="cofactor">
    <cofactor evidence="1 13 14">
        <name>FAD</name>
        <dbReference type="ChEBI" id="CHEBI:57692"/>
    </cofactor>
</comment>
<keyword evidence="7 13" id="KW-0274">FAD</keyword>
<dbReference type="PIRSF" id="PIRSF016578">
    <property type="entry name" value="HsaA"/>
    <property type="match status" value="1"/>
</dbReference>
<dbReference type="FunFam" id="2.40.110.10:FF:000004">
    <property type="entry name" value="Isovaleryl-CoA dehydrogenase, mitochondrial"/>
    <property type="match status" value="1"/>
</dbReference>
<dbReference type="Pfam" id="PF00441">
    <property type="entry name" value="Acyl-CoA_dh_1"/>
    <property type="match status" value="1"/>
</dbReference>
<evidence type="ECO:0000313" key="19">
    <source>
        <dbReference type="Proteomes" id="UP000182944"/>
    </source>
</evidence>
<evidence type="ECO:0000259" key="17">
    <source>
        <dbReference type="Pfam" id="PF02771"/>
    </source>
</evidence>
<dbReference type="InterPro" id="IPR006091">
    <property type="entry name" value="Acyl-CoA_Oxase/DH_mid-dom"/>
</dbReference>
<dbReference type="InterPro" id="IPR006089">
    <property type="entry name" value="Acyl-CoA_DH_CS"/>
</dbReference>
<dbReference type="OrthoDB" id="9775090at2"/>
<dbReference type="Gene3D" id="1.10.540.10">
    <property type="entry name" value="Acyl-CoA dehydrogenase/oxidase, N-terminal domain"/>
    <property type="match status" value="1"/>
</dbReference>
<dbReference type="SUPFAM" id="SSF47203">
    <property type="entry name" value="Acyl-CoA dehydrogenase C-terminal domain-like"/>
    <property type="match status" value="1"/>
</dbReference>
<dbReference type="GO" id="GO:0050660">
    <property type="term" value="F:flavin adenine dinucleotide binding"/>
    <property type="evidence" value="ECO:0007669"/>
    <property type="project" value="InterPro"/>
</dbReference>
<evidence type="ECO:0000256" key="9">
    <source>
        <dbReference type="ARBA" id="ARBA00023002"/>
    </source>
</evidence>
<dbReference type="Gene3D" id="2.40.110.10">
    <property type="entry name" value="Butyryl-CoA Dehydrogenase, subunit A, domain 2"/>
    <property type="match status" value="1"/>
</dbReference>
<evidence type="ECO:0000256" key="13">
    <source>
        <dbReference type="PIRSR" id="PIRSR634183-3"/>
    </source>
</evidence>
<feature type="domain" description="Acyl-CoA oxidase/dehydrogenase middle" evidence="16">
    <location>
        <begin position="127"/>
        <end position="221"/>
    </location>
</feature>
<evidence type="ECO:0000256" key="12">
    <source>
        <dbReference type="PIRSR" id="PIRSR634183-2"/>
    </source>
</evidence>
<evidence type="ECO:0000256" key="3">
    <source>
        <dbReference type="ARBA" id="ARBA00009347"/>
    </source>
</evidence>
<dbReference type="GO" id="GO:0008470">
    <property type="term" value="F:3-methylbutanoyl-CoA dehydrogenase activity"/>
    <property type="evidence" value="ECO:0007669"/>
    <property type="project" value="UniProtKB-EC"/>
</dbReference>
<evidence type="ECO:0000256" key="2">
    <source>
        <dbReference type="ARBA" id="ARBA00004898"/>
    </source>
</evidence>
<dbReference type="CDD" id="cd01156">
    <property type="entry name" value="IVD"/>
    <property type="match status" value="1"/>
</dbReference>
<feature type="binding site" evidence="13">
    <location>
        <begin position="370"/>
        <end position="372"/>
    </location>
    <ligand>
        <name>FAD</name>
        <dbReference type="ChEBI" id="CHEBI:57692"/>
    </ligand>
</feature>
<dbReference type="InterPro" id="IPR009075">
    <property type="entry name" value="AcylCo_DH/oxidase_C"/>
</dbReference>
<accession>A0A1H2ZPW3</accession>
<evidence type="ECO:0000256" key="14">
    <source>
        <dbReference type="RuleBase" id="RU362125"/>
    </source>
</evidence>
<dbReference type="GO" id="GO:0006552">
    <property type="term" value="P:L-leucine catabolic process"/>
    <property type="evidence" value="ECO:0007669"/>
    <property type="project" value="TreeGrafter"/>
</dbReference>
<dbReference type="PANTHER" id="PTHR43884:SF12">
    <property type="entry name" value="ISOVALERYL-COA DEHYDROGENASE, MITOCHONDRIAL-RELATED"/>
    <property type="match status" value="1"/>
</dbReference>
<dbReference type="PROSITE" id="PS00072">
    <property type="entry name" value="ACYL_COA_DH_1"/>
    <property type="match status" value="1"/>
</dbReference>
<evidence type="ECO:0000256" key="10">
    <source>
        <dbReference type="ARBA" id="ARBA00052875"/>
    </source>
</evidence>
<protein>
    <recommendedName>
        <fullName evidence="5">Isovaleryl-CoA dehydrogenase, mitochondrial</fullName>
        <ecNumber evidence="4">1.3.8.4</ecNumber>
    </recommendedName>
</protein>
<feature type="binding site" evidence="12">
    <location>
        <begin position="245"/>
        <end position="248"/>
    </location>
    <ligand>
        <name>substrate</name>
    </ligand>
</feature>
<feature type="binding site" evidence="13">
    <location>
        <begin position="128"/>
        <end position="137"/>
    </location>
    <ligand>
        <name>FAD</name>
        <dbReference type="ChEBI" id="CHEBI:57692"/>
    </ligand>
</feature>
<feature type="active site" description="Proton acceptor" evidence="11">
    <location>
        <position position="247"/>
    </location>
</feature>
<dbReference type="InterPro" id="IPR013786">
    <property type="entry name" value="AcylCoA_DH/ox_N"/>
</dbReference>
<dbReference type="Pfam" id="PF02771">
    <property type="entry name" value="Acyl-CoA_dh_N"/>
    <property type="match status" value="1"/>
</dbReference>
<reference evidence="19" key="1">
    <citation type="submission" date="2016-10" db="EMBL/GenBank/DDBJ databases">
        <authorList>
            <person name="Varghese N."/>
            <person name="Submissions S."/>
        </authorList>
    </citation>
    <scope>NUCLEOTIDE SEQUENCE [LARGE SCALE GENOMIC DNA]</scope>
    <source>
        <strain evidence="19">DSM 29303</strain>
    </source>
</reference>
<feature type="domain" description="Acyl-CoA dehydrogenase/oxidase C-terminal" evidence="15">
    <location>
        <begin position="234"/>
        <end position="382"/>
    </location>
</feature>
<feature type="binding site" evidence="13">
    <location>
        <position position="273"/>
    </location>
    <ligand>
        <name>FAD</name>
        <dbReference type="ChEBI" id="CHEBI:57692"/>
    </ligand>
</feature>